<proteinExistence type="predicted"/>
<keyword evidence="10" id="KW-1185">Reference proteome</keyword>
<comment type="cofactor">
    <cofactor evidence="1">
        <name>FAD</name>
        <dbReference type="ChEBI" id="CHEBI:57692"/>
    </cofactor>
</comment>
<evidence type="ECO:0000313" key="10">
    <source>
        <dbReference type="Proteomes" id="UP000308768"/>
    </source>
</evidence>
<dbReference type="Pfam" id="PF24883">
    <property type="entry name" value="NPHP3_N"/>
    <property type="match status" value="1"/>
</dbReference>
<dbReference type="Proteomes" id="UP000308768">
    <property type="component" value="Unassembled WGS sequence"/>
</dbReference>
<evidence type="ECO:0008006" key="11">
    <source>
        <dbReference type="Google" id="ProtNLM"/>
    </source>
</evidence>
<evidence type="ECO:0000259" key="7">
    <source>
        <dbReference type="Pfam" id="PF01494"/>
    </source>
</evidence>
<evidence type="ECO:0000256" key="3">
    <source>
        <dbReference type="ARBA" id="ARBA00022737"/>
    </source>
</evidence>
<dbReference type="PANTHER" id="PTHR47178">
    <property type="entry name" value="MONOOXYGENASE, FAD-BINDING"/>
    <property type="match status" value="1"/>
</dbReference>
<keyword evidence="4" id="KW-0274">FAD</keyword>
<dbReference type="EMBL" id="NAJN01001081">
    <property type="protein sequence ID" value="TKA65906.1"/>
    <property type="molecule type" value="Genomic_DNA"/>
</dbReference>
<dbReference type="OrthoDB" id="47494at2759"/>
<evidence type="ECO:0000256" key="2">
    <source>
        <dbReference type="ARBA" id="ARBA00022630"/>
    </source>
</evidence>
<dbReference type="InterPro" id="IPR056884">
    <property type="entry name" value="NPHP3-like_N"/>
</dbReference>
<evidence type="ECO:0000256" key="1">
    <source>
        <dbReference type="ARBA" id="ARBA00001974"/>
    </source>
</evidence>
<evidence type="ECO:0000256" key="6">
    <source>
        <dbReference type="ARBA" id="ARBA00023033"/>
    </source>
</evidence>
<dbReference type="Gene3D" id="3.50.50.60">
    <property type="entry name" value="FAD/NAD(P)-binding domain"/>
    <property type="match status" value="1"/>
</dbReference>
<accession>A0A4U0WTE2</accession>
<keyword evidence="5" id="KW-0560">Oxidoreductase</keyword>
<evidence type="ECO:0000313" key="9">
    <source>
        <dbReference type="EMBL" id="TKA65906.1"/>
    </source>
</evidence>
<dbReference type="InterPro" id="IPR002938">
    <property type="entry name" value="FAD-bd"/>
</dbReference>
<comment type="caution">
    <text evidence="9">The sequence shown here is derived from an EMBL/GenBank/DDBJ whole genome shotgun (WGS) entry which is preliminary data.</text>
</comment>
<sequence length="697" mass="77902">MSVPTQETSFSPHPSPQSHILIIGAGITGLVLGQALKKHGIAFTIFERDRSLSARGRGWGLTIHWSLPTFISLLPQHIVDRLPEVYVDPDASARGENGNFLFFDLRSGETRWKVPPNQRIRVSRERLRALLLEGLDVQWSKAFTSMATPTPQTVKAHFSDFTTATGTLLIGADGLHSRVRSLLLAHTPHLAVNYELPVRLLGVSVIYSSSLALKMRALDPFFFQGGDPASDVFMWFSFLDTPTNNSRPPEERDTYECQILLSWPYRPGFAGQEQPLDVPASDEERLALMKRLVEGWAEPFRECVTRIPEGTEVKTIRLEDFVPRVGMWDIRGEGANHGITDVSILLSNILPVFSRSHREDIIASTDTPDAAIEAYEVEMIHRTAPAVLASTLRINLIDETIIDKHDKSSMEKLGLVVLYEGSSPTIIIVAVHGLGASPDRAWVRKTKDANGNEELVNWLADVDMLRGKIPDGAWVVNERSACIDGHQKLLLPSAHLKMNKYEGPDDLSYKAAYPIIMEMSSNAVSMAQNRLNHIPEYNKQCQRGLFLTDPLYGIAVIQSSQGKRTEDTSLWHILVSMLRDPEAGEVYLLIDALDECDKPSHKTISGHIKGLFLTPQLVDTIKAKFILVSRPLLEVEELFVGKLPPKSSRHLRVDSGKINTDLSRFIDVKVDSLSRRYSETLSRKIKRQYIPLGLTGH</sequence>
<name>A0A4U0WTE2_9PEZI</name>
<reference evidence="9 10" key="1">
    <citation type="submission" date="2017-03" db="EMBL/GenBank/DDBJ databases">
        <title>Genomes of endolithic fungi from Antarctica.</title>
        <authorList>
            <person name="Coleine C."/>
            <person name="Masonjones S."/>
            <person name="Stajich J.E."/>
        </authorList>
    </citation>
    <scope>NUCLEOTIDE SEQUENCE [LARGE SCALE GENOMIC DNA]</scope>
    <source>
        <strain evidence="9 10">CCFEE 5187</strain>
    </source>
</reference>
<keyword evidence="2" id="KW-0285">Flavoprotein</keyword>
<dbReference type="PANTHER" id="PTHR47178:SF1">
    <property type="entry name" value="FAD-BINDING DOMAIN-CONTAINING PROTEIN-RELATED"/>
    <property type="match status" value="1"/>
</dbReference>
<dbReference type="PRINTS" id="PR00420">
    <property type="entry name" value="RNGMNOXGNASE"/>
</dbReference>
<dbReference type="SUPFAM" id="SSF51905">
    <property type="entry name" value="FAD/NAD(P)-binding domain"/>
    <property type="match status" value="1"/>
</dbReference>
<dbReference type="STRING" id="331657.A0A4U0WTE2"/>
<evidence type="ECO:0000256" key="4">
    <source>
        <dbReference type="ARBA" id="ARBA00022827"/>
    </source>
</evidence>
<organism evidence="9 10">
    <name type="scientific">Cryomyces minteri</name>
    <dbReference type="NCBI Taxonomy" id="331657"/>
    <lineage>
        <taxon>Eukaryota</taxon>
        <taxon>Fungi</taxon>
        <taxon>Dikarya</taxon>
        <taxon>Ascomycota</taxon>
        <taxon>Pezizomycotina</taxon>
        <taxon>Dothideomycetes</taxon>
        <taxon>Dothideomycetes incertae sedis</taxon>
        <taxon>Cryomyces</taxon>
    </lineage>
</organism>
<keyword evidence="3" id="KW-0677">Repeat</keyword>
<feature type="domain" description="Nephrocystin 3-like N-terminal" evidence="8">
    <location>
        <begin position="560"/>
        <end position="630"/>
    </location>
</feature>
<gene>
    <name evidence="9" type="ORF">B0A49_08537</name>
</gene>
<feature type="domain" description="FAD-binding" evidence="7">
    <location>
        <begin position="19"/>
        <end position="182"/>
    </location>
</feature>
<dbReference type="AlphaFoldDB" id="A0A4U0WTE2"/>
<dbReference type="InterPro" id="IPR036188">
    <property type="entry name" value="FAD/NAD-bd_sf"/>
</dbReference>
<dbReference type="GO" id="GO:0004497">
    <property type="term" value="F:monooxygenase activity"/>
    <property type="evidence" value="ECO:0007669"/>
    <property type="project" value="UniProtKB-KW"/>
</dbReference>
<evidence type="ECO:0000259" key="8">
    <source>
        <dbReference type="Pfam" id="PF24883"/>
    </source>
</evidence>
<dbReference type="Pfam" id="PF01494">
    <property type="entry name" value="FAD_binding_3"/>
    <property type="match status" value="1"/>
</dbReference>
<evidence type="ECO:0000256" key="5">
    <source>
        <dbReference type="ARBA" id="ARBA00023002"/>
    </source>
</evidence>
<protein>
    <recommendedName>
        <fullName evidence="11">FAD-binding domain-containing protein</fullName>
    </recommendedName>
</protein>
<keyword evidence="6" id="KW-0503">Monooxygenase</keyword>
<dbReference type="GO" id="GO:0071949">
    <property type="term" value="F:FAD binding"/>
    <property type="evidence" value="ECO:0007669"/>
    <property type="project" value="InterPro"/>
</dbReference>